<dbReference type="KEGG" id="tps:THAPSDRAFT_24761"/>
<organism evidence="3 4">
    <name type="scientific">Thalassiosira pseudonana</name>
    <name type="common">Marine diatom</name>
    <name type="synonym">Cyclotella nana</name>
    <dbReference type="NCBI Taxonomy" id="35128"/>
    <lineage>
        <taxon>Eukaryota</taxon>
        <taxon>Sar</taxon>
        <taxon>Stramenopiles</taxon>
        <taxon>Ochrophyta</taxon>
        <taxon>Bacillariophyta</taxon>
        <taxon>Coscinodiscophyceae</taxon>
        <taxon>Thalassiosirophycidae</taxon>
        <taxon>Thalassiosirales</taxon>
        <taxon>Thalassiosiraceae</taxon>
        <taxon>Thalassiosira</taxon>
    </lineage>
</organism>
<sequence length="189" mass="21279">MPMKKVLLALLLIIVEAASVSANTLRGSEESKRELYGGTNRSGGYGYRHPYRFIGRRGGCKPDLYLVEDDSERSTKKCTDNLRDEFWREVNSVKTVHTAIGARYGDLIYYVNQATNCGDVWIEIDEDIRLHRGRIRCYRHSYGYDGSSKSSSSSQDNDNDSTSSEDNDNDSTSSEDNDNDSTSSEDNDD</sequence>
<dbReference type="PaxDb" id="35128-Thaps24761"/>
<dbReference type="GeneID" id="7451621"/>
<feature type="signal peptide" evidence="2">
    <location>
        <begin position="1"/>
        <end position="22"/>
    </location>
</feature>
<protein>
    <submittedName>
        <fullName evidence="3">Uncharacterized protein</fullName>
    </submittedName>
</protein>
<accession>B8CBZ7</accession>
<feature type="region of interest" description="Disordered" evidence="1">
    <location>
        <begin position="144"/>
        <end position="189"/>
    </location>
</feature>
<evidence type="ECO:0000313" key="4">
    <source>
        <dbReference type="Proteomes" id="UP000001449"/>
    </source>
</evidence>
<gene>
    <name evidence="3" type="ORF">THAPSDRAFT_24761</name>
</gene>
<dbReference type="EMBL" id="CM000649">
    <property type="protein sequence ID" value="EED88868.1"/>
    <property type="molecule type" value="Genomic_DNA"/>
</dbReference>
<dbReference type="Proteomes" id="UP000001449">
    <property type="component" value="Chromosome 14"/>
</dbReference>
<evidence type="ECO:0000313" key="3">
    <source>
        <dbReference type="EMBL" id="EED88868.1"/>
    </source>
</evidence>
<proteinExistence type="predicted"/>
<dbReference type="HOGENOM" id="CLU_1437143_0_0_1"/>
<evidence type="ECO:0000256" key="1">
    <source>
        <dbReference type="SAM" id="MobiDB-lite"/>
    </source>
</evidence>
<dbReference type="AlphaFoldDB" id="B8CBZ7"/>
<feature type="chain" id="PRO_5002869278" evidence="2">
    <location>
        <begin position="23"/>
        <end position="189"/>
    </location>
</feature>
<reference evidence="3 4" key="2">
    <citation type="journal article" date="2008" name="Nature">
        <title>The Phaeodactylum genome reveals the evolutionary history of diatom genomes.</title>
        <authorList>
            <person name="Bowler C."/>
            <person name="Allen A.E."/>
            <person name="Badger J.H."/>
            <person name="Grimwood J."/>
            <person name="Jabbari K."/>
            <person name="Kuo A."/>
            <person name="Maheswari U."/>
            <person name="Martens C."/>
            <person name="Maumus F."/>
            <person name="Otillar R.P."/>
            <person name="Rayko E."/>
            <person name="Salamov A."/>
            <person name="Vandepoele K."/>
            <person name="Beszteri B."/>
            <person name="Gruber A."/>
            <person name="Heijde M."/>
            <person name="Katinka M."/>
            <person name="Mock T."/>
            <person name="Valentin K."/>
            <person name="Verret F."/>
            <person name="Berges J.A."/>
            <person name="Brownlee C."/>
            <person name="Cadoret J.P."/>
            <person name="Chiovitti A."/>
            <person name="Choi C.J."/>
            <person name="Coesel S."/>
            <person name="De Martino A."/>
            <person name="Detter J.C."/>
            <person name="Durkin C."/>
            <person name="Falciatore A."/>
            <person name="Fournet J."/>
            <person name="Haruta M."/>
            <person name="Huysman M.J."/>
            <person name="Jenkins B.D."/>
            <person name="Jiroutova K."/>
            <person name="Jorgensen R.E."/>
            <person name="Joubert Y."/>
            <person name="Kaplan A."/>
            <person name="Kroger N."/>
            <person name="Kroth P.G."/>
            <person name="La Roche J."/>
            <person name="Lindquist E."/>
            <person name="Lommer M."/>
            <person name="Martin-Jezequel V."/>
            <person name="Lopez P.J."/>
            <person name="Lucas S."/>
            <person name="Mangogna M."/>
            <person name="McGinnis K."/>
            <person name="Medlin L.K."/>
            <person name="Montsant A."/>
            <person name="Oudot-Le Secq M.P."/>
            <person name="Napoli C."/>
            <person name="Obornik M."/>
            <person name="Parker M.S."/>
            <person name="Petit J.L."/>
            <person name="Porcel B.M."/>
            <person name="Poulsen N."/>
            <person name="Robison M."/>
            <person name="Rychlewski L."/>
            <person name="Rynearson T.A."/>
            <person name="Schmutz J."/>
            <person name="Shapiro H."/>
            <person name="Siaut M."/>
            <person name="Stanley M."/>
            <person name="Sussman M.R."/>
            <person name="Taylor A.R."/>
            <person name="Vardi A."/>
            <person name="von Dassow P."/>
            <person name="Vyverman W."/>
            <person name="Willis A."/>
            <person name="Wyrwicz L.S."/>
            <person name="Rokhsar D.S."/>
            <person name="Weissenbach J."/>
            <person name="Armbrust E.V."/>
            <person name="Green B.R."/>
            <person name="Van de Peer Y."/>
            <person name="Grigoriev I.V."/>
        </authorList>
    </citation>
    <scope>NUCLEOTIDE SEQUENCE [LARGE SCALE GENOMIC DNA]</scope>
    <source>
        <strain evidence="3 4">CCMP1335</strain>
    </source>
</reference>
<feature type="compositionally biased region" description="Acidic residues" evidence="1">
    <location>
        <begin position="157"/>
        <end position="189"/>
    </location>
</feature>
<keyword evidence="4" id="KW-1185">Reference proteome</keyword>
<evidence type="ECO:0000256" key="2">
    <source>
        <dbReference type="SAM" id="SignalP"/>
    </source>
</evidence>
<name>B8CBZ7_THAPS</name>
<reference evidence="3 4" key="1">
    <citation type="journal article" date="2004" name="Science">
        <title>The genome of the diatom Thalassiosira pseudonana: ecology, evolution, and metabolism.</title>
        <authorList>
            <person name="Armbrust E.V."/>
            <person name="Berges J.A."/>
            <person name="Bowler C."/>
            <person name="Green B.R."/>
            <person name="Martinez D."/>
            <person name="Putnam N.H."/>
            <person name="Zhou S."/>
            <person name="Allen A.E."/>
            <person name="Apt K.E."/>
            <person name="Bechner M."/>
            <person name="Brzezinski M.A."/>
            <person name="Chaal B.K."/>
            <person name="Chiovitti A."/>
            <person name="Davis A.K."/>
            <person name="Demarest M.S."/>
            <person name="Detter J.C."/>
            <person name="Glavina T."/>
            <person name="Goodstein D."/>
            <person name="Hadi M.Z."/>
            <person name="Hellsten U."/>
            <person name="Hildebrand M."/>
            <person name="Jenkins B.D."/>
            <person name="Jurka J."/>
            <person name="Kapitonov V.V."/>
            <person name="Kroger N."/>
            <person name="Lau W.W."/>
            <person name="Lane T.W."/>
            <person name="Larimer F.W."/>
            <person name="Lippmeier J.C."/>
            <person name="Lucas S."/>
            <person name="Medina M."/>
            <person name="Montsant A."/>
            <person name="Obornik M."/>
            <person name="Parker M.S."/>
            <person name="Palenik B."/>
            <person name="Pazour G.J."/>
            <person name="Richardson P.M."/>
            <person name="Rynearson T.A."/>
            <person name="Saito M.A."/>
            <person name="Schwartz D.C."/>
            <person name="Thamatrakoln K."/>
            <person name="Valentin K."/>
            <person name="Vardi A."/>
            <person name="Wilkerson F.P."/>
            <person name="Rokhsar D.S."/>
        </authorList>
    </citation>
    <scope>NUCLEOTIDE SEQUENCE [LARGE SCALE GENOMIC DNA]</scope>
    <source>
        <strain evidence="3 4">CCMP1335</strain>
    </source>
</reference>
<dbReference type="InParanoid" id="B8CBZ7"/>
<keyword evidence="2" id="KW-0732">Signal</keyword>
<dbReference type="RefSeq" id="XP_002293859.1">
    <property type="nucleotide sequence ID" value="XM_002293823.1"/>
</dbReference>
<feature type="compositionally biased region" description="Low complexity" evidence="1">
    <location>
        <begin position="147"/>
        <end position="156"/>
    </location>
</feature>